<sequence length="169" mass="18087">MNKGQMRSSSSGMTVTGPLPSAPPSYEEAIGLPTVPTITTILDAPRAPPYPIADNSMPMPTPILAPTTQILVTRQQRTNATQPLEVRVTNEHVTPLLASNSVKITCPSCHADVKTNTVSEHQPIAHLCCVLLCMAGCCFCSCLPYCLNAFLSVHHVCPNCKAFIGTWKG</sequence>
<evidence type="ECO:0000256" key="4">
    <source>
        <dbReference type="ARBA" id="ARBA00005975"/>
    </source>
</evidence>
<dbReference type="GO" id="GO:0005765">
    <property type="term" value="C:lysosomal membrane"/>
    <property type="evidence" value="ECO:0007669"/>
    <property type="project" value="UniProtKB-SubCell"/>
</dbReference>
<dbReference type="SMART" id="SM00714">
    <property type="entry name" value="LITAF"/>
    <property type="match status" value="1"/>
</dbReference>
<comment type="similarity">
    <text evidence="4">Belongs to the CDIP1/LITAF family.</text>
</comment>
<dbReference type="Proteomes" id="UP000695007">
    <property type="component" value="Unplaced"/>
</dbReference>
<feature type="domain" description="LITAF" evidence="9">
    <location>
        <begin position="84"/>
        <end position="169"/>
    </location>
</feature>
<evidence type="ECO:0000256" key="3">
    <source>
        <dbReference type="ARBA" id="ARBA00004630"/>
    </source>
</evidence>
<dbReference type="PANTHER" id="PTHR23292">
    <property type="entry name" value="LIPOPOLYSACCHARIDE-INDUCED TUMOR NECROSIS FACTOR-ALPHA FACTOR"/>
    <property type="match status" value="1"/>
</dbReference>
<evidence type="ECO:0000313" key="11">
    <source>
        <dbReference type="RefSeq" id="XP_011499085.1"/>
    </source>
</evidence>
<reference evidence="11" key="1">
    <citation type="submission" date="2025-08" db="UniProtKB">
        <authorList>
            <consortium name="RefSeq"/>
        </authorList>
    </citation>
    <scope>IDENTIFICATION</scope>
</reference>
<gene>
    <name evidence="11" type="primary">LOC105363164</name>
</gene>
<dbReference type="PANTHER" id="PTHR23292:SF14">
    <property type="entry name" value="FI16615P1-RELATED"/>
    <property type="match status" value="1"/>
</dbReference>
<dbReference type="Pfam" id="PF10601">
    <property type="entry name" value="zf-LITAF-like"/>
    <property type="match status" value="1"/>
</dbReference>
<proteinExistence type="inferred from homology"/>
<keyword evidence="10" id="KW-1185">Reference proteome</keyword>
<evidence type="ECO:0000256" key="1">
    <source>
        <dbReference type="ARBA" id="ARBA00004414"/>
    </source>
</evidence>
<evidence type="ECO:0000259" key="9">
    <source>
        <dbReference type="PROSITE" id="PS51837"/>
    </source>
</evidence>
<dbReference type="KEGG" id="csol:105363164"/>
<evidence type="ECO:0000256" key="2">
    <source>
        <dbReference type="ARBA" id="ARBA00004481"/>
    </source>
</evidence>
<dbReference type="InterPro" id="IPR037519">
    <property type="entry name" value="LITAF_fam"/>
</dbReference>
<feature type="compositionally biased region" description="Polar residues" evidence="8">
    <location>
        <begin position="1"/>
        <end position="14"/>
    </location>
</feature>
<keyword evidence="5" id="KW-0479">Metal-binding</keyword>
<evidence type="ECO:0000313" key="10">
    <source>
        <dbReference type="Proteomes" id="UP000695007"/>
    </source>
</evidence>
<evidence type="ECO:0000256" key="6">
    <source>
        <dbReference type="ARBA" id="ARBA00022833"/>
    </source>
</evidence>
<keyword evidence="7" id="KW-0472">Membrane</keyword>
<feature type="region of interest" description="Disordered" evidence="8">
    <location>
        <begin position="1"/>
        <end position="25"/>
    </location>
</feature>
<dbReference type="PROSITE" id="PS51837">
    <property type="entry name" value="LITAF"/>
    <property type="match status" value="1"/>
</dbReference>
<dbReference type="AlphaFoldDB" id="A0AAJ6YJ90"/>
<dbReference type="GO" id="GO:0031902">
    <property type="term" value="C:late endosome membrane"/>
    <property type="evidence" value="ECO:0007669"/>
    <property type="project" value="UniProtKB-SubCell"/>
</dbReference>
<evidence type="ECO:0000256" key="7">
    <source>
        <dbReference type="ARBA" id="ARBA00023136"/>
    </source>
</evidence>
<comment type="subcellular location">
    <subcellularLocation>
        <location evidence="2">Endosome membrane</location>
        <topology evidence="2">Peripheral membrane protein</topology>
    </subcellularLocation>
    <subcellularLocation>
        <location evidence="1">Late endosome membrane</location>
    </subcellularLocation>
    <subcellularLocation>
        <location evidence="3">Lysosome membrane</location>
        <topology evidence="3">Peripheral membrane protein</topology>
        <orientation evidence="3">Cytoplasmic side</orientation>
    </subcellularLocation>
</comment>
<keyword evidence="6" id="KW-0862">Zinc</keyword>
<dbReference type="RefSeq" id="XP_011499085.1">
    <property type="nucleotide sequence ID" value="XM_011500783.1"/>
</dbReference>
<dbReference type="GeneID" id="105363164"/>
<accession>A0AAJ6YJ90</accession>
<dbReference type="GO" id="GO:0008270">
    <property type="term" value="F:zinc ion binding"/>
    <property type="evidence" value="ECO:0007669"/>
    <property type="project" value="TreeGrafter"/>
</dbReference>
<name>A0AAJ6YJ90_9HYME</name>
<protein>
    <submittedName>
        <fullName evidence="11">Lipopolysaccharide-induced tumor necrosis factor-alpha factor homolog</fullName>
    </submittedName>
</protein>
<evidence type="ECO:0000256" key="5">
    <source>
        <dbReference type="ARBA" id="ARBA00022723"/>
    </source>
</evidence>
<organism evidence="10 11">
    <name type="scientific">Ceratosolen solmsi marchali</name>
    <dbReference type="NCBI Taxonomy" id="326594"/>
    <lineage>
        <taxon>Eukaryota</taxon>
        <taxon>Metazoa</taxon>
        <taxon>Ecdysozoa</taxon>
        <taxon>Arthropoda</taxon>
        <taxon>Hexapoda</taxon>
        <taxon>Insecta</taxon>
        <taxon>Pterygota</taxon>
        <taxon>Neoptera</taxon>
        <taxon>Endopterygota</taxon>
        <taxon>Hymenoptera</taxon>
        <taxon>Apocrita</taxon>
        <taxon>Proctotrupomorpha</taxon>
        <taxon>Chalcidoidea</taxon>
        <taxon>Agaonidae</taxon>
        <taxon>Agaoninae</taxon>
        <taxon>Ceratosolen</taxon>
    </lineage>
</organism>
<evidence type="ECO:0000256" key="8">
    <source>
        <dbReference type="SAM" id="MobiDB-lite"/>
    </source>
</evidence>
<dbReference type="InterPro" id="IPR006629">
    <property type="entry name" value="LITAF"/>
</dbReference>